<dbReference type="PANTHER" id="PTHR20910">
    <property type="entry name" value="AGAP001623-PA"/>
    <property type="match status" value="1"/>
</dbReference>
<evidence type="ECO:0000256" key="1">
    <source>
        <dbReference type="SAM" id="SignalP"/>
    </source>
</evidence>
<feature type="signal peptide" evidence="1">
    <location>
        <begin position="1"/>
        <end position="20"/>
    </location>
</feature>
<reference evidence="3" key="1">
    <citation type="submission" date="2025-08" db="UniProtKB">
        <authorList>
            <consortium name="RefSeq"/>
        </authorList>
    </citation>
    <scope>IDENTIFICATION</scope>
    <source>
        <tissue evidence="3">Whole body</tissue>
    </source>
</reference>
<dbReference type="GO" id="GO:0006801">
    <property type="term" value="P:superoxide metabolic process"/>
    <property type="evidence" value="ECO:0007669"/>
    <property type="project" value="InterPro"/>
</dbReference>
<keyword evidence="2" id="KW-1185">Reference proteome</keyword>
<dbReference type="OrthoDB" id="159229at2759"/>
<keyword evidence="1" id="KW-0732">Signal</keyword>
<proteinExistence type="predicted"/>
<evidence type="ECO:0000313" key="2">
    <source>
        <dbReference type="Proteomes" id="UP000694846"/>
    </source>
</evidence>
<dbReference type="InterPro" id="IPR036423">
    <property type="entry name" value="SOD-like_Cu/Zn_dom_sf"/>
</dbReference>
<name>A0A8B8FQE0_9HEMI</name>
<dbReference type="PANTHER" id="PTHR20910:SF1">
    <property type="entry name" value="SUPEROXIDE DISMUTASE COPPER_ZINC BINDING DOMAIN-CONTAINING PROTEIN"/>
    <property type="match status" value="1"/>
</dbReference>
<dbReference type="GO" id="GO:0046872">
    <property type="term" value="F:metal ion binding"/>
    <property type="evidence" value="ECO:0007669"/>
    <property type="project" value="InterPro"/>
</dbReference>
<dbReference type="SUPFAM" id="SSF49329">
    <property type="entry name" value="Cu,Zn superoxide dismutase-like"/>
    <property type="match status" value="5"/>
</dbReference>
<dbReference type="CTD" id="43586"/>
<organism evidence="2 3">
    <name type="scientific">Sipha flava</name>
    <name type="common">yellow sugarcane aphid</name>
    <dbReference type="NCBI Taxonomy" id="143950"/>
    <lineage>
        <taxon>Eukaryota</taxon>
        <taxon>Metazoa</taxon>
        <taxon>Ecdysozoa</taxon>
        <taxon>Arthropoda</taxon>
        <taxon>Hexapoda</taxon>
        <taxon>Insecta</taxon>
        <taxon>Pterygota</taxon>
        <taxon>Neoptera</taxon>
        <taxon>Paraneoptera</taxon>
        <taxon>Hemiptera</taxon>
        <taxon>Sternorrhyncha</taxon>
        <taxon>Aphidomorpha</taxon>
        <taxon>Aphidoidea</taxon>
        <taxon>Aphididae</taxon>
        <taxon>Sipha</taxon>
    </lineage>
</organism>
<gene>
    <name evidence="3" type="primary">LOC112685324</name>
</gene>
<feature type="chain" id="PRO_5034528145" evidence="1">
    <location>
        <begin position="21"/>
        <end position="1083"/>
    </location>
</feature>
<dbReference type="RefSeq" id="XP_025412952.1">
    <property type="nucleotide sequence ID" value="XM_025557167.1"/>
</dbReference>
<dbReference type="Proteomes" id="UP000694846">
    <property type="component" value="Unplaced"/>
</dbReference>
<protein>
    <submittedName>
        <fullName evidence="3">Uncharacterized protein LOC112685324</fullName>
    </submittedName>
</protein>
<evidence type="ECO:0000313" key="3">
    <source>
        <dbReference type="RefSeq" id="XP_025412952.1"/>
    </source>
</evidence>
<dbReference type="AlphaFoldDB" id="A0A8B8FQE0"/>
<dbReference type="InterPro" id="IPR053257">
    <property type="entry name" value="Cu-only_SOD"/>
</dbReference>
<dbReference type="Gene3D" id="2.60.40.200">
    <property type="entry name" value="Superoxide dismutase, copper/zinc binding domain"/>
    <property type="match status" value="4"/>
</dbReference>
<accession>A0A8B8FQE0</accession>
<dbReference type="GeneID" id="112685324"/>
<sequence>MVFFKYFLVIILLPYLYCESQIDDDFTNVNTSLQLVTRFSQNRIHGSILFSQHSTNDDIIQITVSLNNFGEPSQWSWQIKEFPVDYTILTDRCTDKNLGNKLINFDDTFGALTLENHTQLQFSISKSILELTGPLGIWYRSLLLKDNVGNTICSTIMAKDDSKLRVAEANFQTRFFGKIYIIWVGISGSLMDAIIFTNLEDRKSLKSELSTNNWKIFSTDVLETNLGKSKLNCDALQILYDPESTGLGDLGARLGPVQIGKKSLIRDTNLATFDIEYENRVLYMVLFDSDHTENILDCAQIYLKKSMTLKGFVNETKINLELTLWQKSKFEVTNIYTKVETVQNGLTLSLHEIPSIPKTYKVPSNINNDCLGVGNVFNPTGQVFPSTAERLTQDQYAIGDLSGKYNYGSSIWDIFLPLFGSNSVIHRSLVLYINKEIWTCATLLPFTGPNSQTKIAYLTAEAIYRYPLVGRIIFRQPVDIGATETIIIIESLVHADGTTLKDSDEHRWSINVQPPGKDFYDWMNRCKSAGLIYDPYKVVKNNMSSLCSKSLKYCSVGDLSSRLNSLSIAGNKLNSINISRRMFVDEYISLFGINSIIGKSLVIYSDHGPEARGDRLACSKIEKVWHRKAVVKDWYSENDTISVSGKIELFQLSEYDPVDFEINLQGVQGGNNYYVYSNPVDGGLDLPCENSNLYEVWDPWNNKVTGTLRYGDWSSRFGSIHGARTLTAIGNDTHAQLFGQLVFLSRSVIIHGIPAKKRLACSTIERGYAPSEAREIRAMASFHNPNGFLYGYIRMTQLIYNDGSKSDTVIEVNLHYPGTYNRNITKNHKWAVYVNPVGIDATVVDHGTRCTAAGYIWNPYYTQLADPLNIMLYENECGPDQPLRCYVGDISGRLGNIDVGSHSMVFSDPNLPLEGEISAIGRSIIVFSKNGFQKLACANIEYDKDIIKYVNVRRTTKYETTHFFEAVRSVLGVPDWMLTVDSRKTKILHNGACIQYLVHFKGSIANELESDFSKLLTLGYLPAQTLKISGYYPTKVKLKIPYQSCPVYNKKLASSISSAAKWIKSYSLTVTITLMFNIYVLLL</sequence>